<dbReference type="AlphaFoldDB" id="A0A7Z1AVH2"/>
<dbReference type="SUPFAM" id="SSF56235">
    <property type="entry name" value="N-terminal nucleophile aminohydrolases (Ntn hydrolases)"/>
    <property type="match status" value="1"/>
</dbReference>
<dbReference type="InterPro" id="IPR017932">
    <property type="entry name" value="GATase_2_dom"/>
</dbReference>
<dbReference type="PANTHER" id="PTHR42824:SF1">
    <property type="entry name" value="GLUTAMINE AMIDOTRANSFERASE YAFJ-RELATED"/>
    <property type="match status" value="1"/>
</dbReference>
<dbReference type="RefSeq" id="WP_075136358.1">
    <property type="nucleotide sequence ID" value="NZ_MSIF01000019.1"/>
</dbReference>
<dbReference type="InterPro" id="IPR029055">
    <property type="entry name" value="Ntn_hydrolases_N"/>
</dbReference>
<dbReference type="PANTHER" id="PTHR42824">
    <property type="entry name" value="GLUTAMINE AMIDOTRANSFERASE"/>
    <property type="match status" value="1"/>
</dbReference>
<accession>A0A7Z1AVH2</accession>
<protein>
    <submittedName>
        <fullName evidence="4">Class II glutamine amidotransferase</fullName>
    </submittedName>
</protein>
<keyword evidence="5" id="KW-1185">Reference proteome</keyword>
<evidence type="ECO:0000313" key="4">
    <source>
        <dbReference type="EMBL" id="OLF06758.1"/>
    </source>
</evidence>
<name>A0A7Z1AVH2_9PSEU</name>
<keyword evidence="1 4" id="KW-0315">Glutamine amidotransferase</keyword>
<organism evidence="4 5">
    <name type="scientific">Actinophytocola xinjiangensis</name>
    <dbReference type="NCBI Taxonomy" id="485602"/>
    <lineage>
        <taxon>Bacteria</taxon>
        <taxon>Bacillati</taxon>
        <taxon>Actinomycetota</taxon>
        <taxon>Actinomycetes</taxon>
        <taxon>Pseudonocardiales</taxon>
        <taxon>Pseudonocardiaceae</taxon>
    </lineage>
</organism>
<dbReference type="Gene3D" id="3.60.20.10">
    <property type="entry name" value="Glutamine Phosphoribosylpyrophosphate, subunit 1, domain 1"/>
    <property type="match status" value="1"/>
</dbReference>
<evidence type="ECO:0000256" key="1">
    <source>
        <dbReference type="ARBA" id="ARBA00022962"/>
    </source>
</evidence>
<dbReference type="GO" id="GO:0016740">
    <property type="term" value="F:transferase activity"/>
    <property type="evidence" value="ECO:0007669"/>
    <property type="project" value="UniProtKB-KW"/>
</dbReference>
<dbReference type="Proteomes" id="UP000185696">
    <property type="component" value="Unassembled WGS sequence"/>
</dbReference>
<keyword evidence="4" id="KW-0808">Transferase</keyword>
<gene>
    <name evidence="4" type="ORF">BLA60_29810</name>
</gene>
<feature type="domain" description="Glutamine amidotransferase type-2" evidence="3">
    <location>
        <begin position="2"/>
        <end position="256"/>
    </location>
</feature>
<sequence length="290" mass="32005">MCRLFGMSASPRRVLATFWLLEAPNSLAEQSRREPDGTGLGVFDEDGTPEVDKQPLAAYADERFATEAKERESATFVAHIRYASTGGLDTRNTHPFEQHGRLFAHNGVIEDLPKLEAALGDYRDLVTGDTDSERLFALITKNVDLHGGDVTAGITTAVRWVADTLPVYAMNLIVTTPSELWALRYPGTHDLFVLQRAAGGPDGDRNLEHTSRLGRIHVRSGALSDHPAVVVASERMDRDPGWHELRPGELLHVDEHRNLARRVVLDRPPRRHLTLDQLDAHAAASQAGHG</sequence>
<evidence type="ECO:0000259" key="3">
    <source>
        <dbReference type="PROSITE" id="PS51278"/>
    </source>
</evidence>
<comment type="caution">
    <text evidence="4">The sequence shown here is derived from an EMBL/GenBank/DDBJ whole genome shotgun (WGS) entry which is preliminary data.</text>
</comment>
<dbReference type="PROSITE" id="PS51278">
    <property type="entry name" value="GATASE_TYPE_2"/>
    <property type="match status" value="1"/>
</dbReference>
<dbReference type="CDD" id="cd01908">
    <property type="entry name" value="YafJ"/>
    <property type="match status" value="1"/>
</dbReference>
<feature type="region of interest" description="Disordered" evidence="2">
    <location>
        <begin position="28"/>
        <end position="49"/>
    </location>
</feature>
<evidence type="ECO:0000256" key="2">
    <source>
        <dbReference type="SAM" id="MobiDB-lite"/>
    </source>
</evidence>
<reference evidence="4 5" key="1">
    <citation type="submission" date="2016-12" db="EMBL/GenBank/DDBJ databases">
        <title>The draft genome sequence of Actinophytocola xinjiangensis.</title>
        <authorList>
            <person name="Wang W."/>
            <person name="Yuan L."/>
        </authorList>
    </citation>
    <scope>NUCLEOTIDE SEQUENCE [LARGE SCALE GENOMIC DNA]</scope>
    <source>
        <strain evidence="4 5">CGMCC 4.4663</strain>
    </source>
</reference>
<proteinExistence type="predicted"/>
<dbReference type="Pfam" id="PF13230">
    <property type="entry name" value="GATase_4"/>
    <property type="match status" value="1"/>
</dbReference>
<dbReference type="OrthoDB" id="9804310at2"/>
<evidence type="ECO:0000313" key="5">
    <source>
        <dbReference type="Proteomes" id="UP000185696"/>
    </source>
</evidence>
<dbReference type="EMBL" id="MSIF01000019">
    <property type="protein sequence ID" value="OLF06758.1"/>
    <property type="molecule type" value="Genomic_DNA"/>
</dbReference>
<dbReference type="InterPro" id="IPR026869">
    <property type="entry name" value="EgtC-like"/>
</dbReference>